<organism evidence="2 3">
    <name type="scientific">Actinocrispum wychmicini</name>
    <dbReference type="NCBI Taxonomy" id="1213861"/>
    <lineage>
        <taxon>Bacteria</taxon>
        <taxon>Bacillati</taxon>
        <taxon>Actinomycetota</taxon>
        <taxon>Actinomycetes</taxon>
        <taxon>Pseudonocardiales</taxon>
        <taxon>Pseudonocardiaceae</taxon>
        <taxon>Actinocrispum</taxon>
    </lineage>
</organism>
<feature type="transmembrane region" description="Helical" evidence="1">
    <location>
        <begin position="25"/>
        <end position="47"/>
    </location>
</feature>
<dbReference type="AlphaFoldDB" id="A0A4R2JNY9"/>
<reference evidence="2 3" key="1">
    <citation type="submission" date="2019-03" db="EMBL/GenBank/DDBJ databases">
        <title>Genomic Encyclopedia of Type Strains, Phase IV (KMG-IV): sequencing the most valuable type-strain genomes for metagenomic binning, comparative biology and taxonomic classification.</title>
        <authorList>
            <person name="Goeker M."/>
        </authorList>
    </citation>
    <scope>NUCLEOTIDE SEQUENCE [LARGE SCALE GENOMIC DNA]</scope>
    <source>
        <strain evidence="2 3">DSM 45934</strain>
    </source>
</reference>
<keyword evidence="1" id="KW-1133">Transmembrane helix</keyword>
<sequence>MRRAFPGTLAAMLTTTEPRTSSRRWVWLTFRALVSVLTIDAYLQAVLAGRFLSGAYGSLLMHRSNGVSGVAILSFALVVVSIVAWRTKQATGTLVVLTVLLSGVIALQIMLGFERILGLHIPLGVAIIALSTVLTIWAWRR</sequence>
<accession>A0A4R2JNY9</accession>
<keyword evidence="1" id="KW-0472">Membrane</keyword>
<feature type="transmembrane region" description="Helical" evidence="1">
    <location>
        <begin position="119"/>
        <end position="139"/>
    </location>
</feature>
<evidence type="ECO:0000313" key="3">
    <source>
        <dbReference type="Proteomes" id="UP000295680"/>
    </source>
</evidence>
<gene>
    <name evidence="2" type="ORF">EV192_10327</name>
</gene>
<feature type="transmembrane region" description="Helical" evidence="1">
    <location>
        <begin position="92"/>
        <end position="113"/>
    </location>
</feature>
<evidence type="ECO:0000313" key="2">
    <source>
        <dbReference type="EMBL" id="TCO60452.1"/>
    </source>
</evidence>
<comment type="caution">
    <text evidence="2">The sequence shown here is derived from an EMBL/GenBank/DDBJ whole genome shotgun (WGS) entry which is preliminary data.</text>
</comment>
<name>A0A4R2JNY9_9PSEU</name>
<protein>
    <submittedName>
        <fullName evidence="2">Uncharacterized protein</fullName>
    </submittedName>
</protein>
<keyword evidence="1" id="KW-0812">Transmembrane</keyword>
<keyword evidence="3" id="KW-1185">Reference proteome</keyword>
<dbReference type="EMBL" id="SLWS01000003">
    <property type="protein sequence ID" value="TCO60452.1"/>
    <property type="molecule type" value="Genomic_DNA"/>
</dbReference>
<feature type="transmembrane region" description="Helical" evidence="1">
    <location>
        <begin position="67"/>
        <end position="85"/>
    </location>
</feature>
<evidence type="ECO:0000256" key="1">
    <source>
        <dbReference type="SAM" id="Phobius"/>
    </source>
</evidence>
<proteinExistence type="predicted"/>
<dbReference type="Proteomes" id="UP000295680">
    <property type="component" value="Unassembled WGS sequence"/>
</dbReference>